<dbReference type="SUPFAM" id="SSF48371">
    <property type="entry name" value="ARM repeat"/>
    <property type="match status" value="1"/>
</dbReference>
<gene>
    <name evidence="2" type="ORF">KDK92_10810</name>
</gene>
<keyword evidence="1" id="KW-1133">Transmembrane helix</keyword>
<comment type="caution">
    <text evidence="2">The sequence shown here is derived from an EMBL/GenBank/DDBJ whole genome shotgun (WGS) entry which is preliminary data.</text>
</comment>
<sequence length="377" mass="44439">MKSIVYIYLMLIFFVYIISSSIVYMIISDYREKRINKKVEKLSETFGKEILSQLNKLKNNIDLSRREINKVKKRLDNKAYEKVFNETIISFNQNSEHYIHVKKYMGSFNRYIKSLVNKNKKEGSIKNVYTAFLMGQYKVDNDYINDFLLDSLKTSSLYLRFNAMNSIGEIGNVEYFTKALLYISRTSGYLNEKLFIDIMNQFGGDMLELNNQLLKSFDEFSNQIQCIIIEHFQKVGFTFATKKFAYKLNSIDTDKEVVTSIVKYFNIINYPPVKPILISLLDDEQWEFRALAAKTLSKYYSQETVDKLLISITDINWFVRLNSAMALLDFDLGENLLYDVLAKKDKYSTDIMFYAMFVKKKITYEEYLEKSNRQEVV</sequence>
<reference evidence="2" key="1">
    <citation type="journal article" date="2021" name="mSystems">
        <title>Bacteria and Archaea Synergistically Convert Glycine Betaine to Biogenic Methane in the Formosa Cold Seep of the South China Sea.</title>
        <authorList>
            <person name="Li L."/>
            <person name="Zhang W."/>
            <person name="Zhang S."/>
            <person name="Song L."/>
            <person name="Sun Q."/>
            <person name="Zhang H."/>
            <person name="Xiang H."/>
            <person name="Dong X."/>
        </authorList>
    </citation>
    <scope>NUCLEOTIDE SEQUENCE</scope>
    <source>
        <strain evidence="2">ZWT</strain>
    </source>
</reference>
<proteinExistence type="predicted"/>
<dbReference type="Gene3D" id="1.25.10.10">
    <property type="entry name" value="Leucine-rich Repeat Variant"/>
    <property type="match status" value="1"/>
</dbReference>
<evidence type="ECO:0000256" key="1">
    <source>
        <dbReference type="SAM" id="Phobius"/>
    </source>
</evidence>
<dbReference type="AlphaFoldDB" id="A0A9J6P3U5"/>
<accession>A0A9J6P3U5</accession>
<name>A0A9J6P3U5_9CLOT</name>
<dbReference type="InterPro" id="IPR011989">
    <property type="entry name" value="ARM-like"/>
</dbReference>
<reference evidence="2" key="2">
    <citation type="submission" date="2021-04" db="EMBL/GenBank/DDBJ databases">
        <authorList>
            <person name="Dong X."/>
        </authorList>
    </citation>
    <scope>NUCLEOTIDE SEQUENCE</scope>
    <source>
        <strain evidence="2">ZWT</strain>
    </source>
</reference>
<dbReference type="InterPro" id="IPR016024">
    <property type="entry name" value="ARM-type_fold"/>
</dbReference>
<feature type="transmembrane region" description="Helical" evidence="1">
    <location>
        <begin position="6"/>
        <end position="27"/>
    </location>
</feature>
<dbReference type="EMBL" id="JAGSOJ010000002">
    <property type="protein sequence ID" value="MCM1990224.1"/>
    <property type="molecule type" value="Genomic_DNA"/>
</dbReference>
<evidence type="ECO:0000313" key="2">
    <source>
        <dbReference type="EMBL" id="MCM1990224.1"/>
    </source>
</evidence>
<dbReference type="Proteomes" id="UP001056429">
    <property type="component" value="Unassembled WGS sequence"/>
</dbReference>
<keyword evidence="1" id="KW-0472">Membrane</keyword>
<keyword evidence="3" id="KW-1185">Reference proteome</keyword>
<protein>
    <submittedName>
        <fullName evidence="2">HEAT repeat domain-containing protein</fullName>
    </submittedName>
</protein>
<evidence type="ECO:0000313" key="3">
    <source>
        <dbReference type="Proteomes" id="UP001056429"/>
    </source>
</evidence>
<dbReference type="RefSeq" id="WP_250859264.1">
    <property type="nucleotide sequence ID" value="NZ_JAGSOJ010000002.1"/>
</dbReference>
<organism evidence="2 3">
    <name type="scientific">Oceanirhabdus seepicola</name>
    <dbReference type="NCBI Taxonomy" id="2828781"/>
    <lineage>
        <taxon>Bacteria</taxon>
        <taxon>Bacillati</taxon>
        <taxon>Bacillota</taxon>
        <taxon>Clostridia</taxon>
        <taxon>Eubacteriales</taxon>
        <taxon>Clostridiaceae</taxon>
        <taxon>Oceanirhabdus</taxon>
    </lineage>
</organism>
<keyword evidence="1" id="KW-0812">Transmembrane</keyword>
<dbReference type="Pfam" id="PF13646">
    <property type="entry name" value="HEAT_2"/>
    <property type="match status" value="1"/>
</dbReference>